<dbReference type="InterPro" id="IPR005175">
    <property type="entry name" value="PPC_dom"/>
</dbReference>
<accession>X1QVB5</accession>
<dbReference type="AlphaFoldDB" id="X1QVB5"/>
<reference evidence="2" key="1">
    <citation type="journal article" date="2014" name="Front. Microbiol.">
        <title>High frequency of phylogenetically diverse reductive dehalogenase-homologous genes in deep subseafloor sedimentary metagenomes.</title>
        <authorList>
            <person name="Kawai M."/>
            <person name="Futagami T."/>
            <person name="Toyoda A."/>
            <person name="Takaki Y."/>
            <person name="Nishi S."/>
            <person name="Hori S."/>
            <person name="Arai W."/>
            <person name="Tsubouchi T."/>
            <person name="Morono Y."/>
            <person name="Uchiyama I."/>
            <person name="Ito T."/>
            <person name="Fujiyama A."/>
            <person name="Inagaki F."/>
            <person name="Takami H."/>
        </authorList>
    </citation>
    <scope>NUCLEOTIDE SEQUENCE</scope>
    <source>
        <strain evidence="2">Expedition CK06-06</strain>
    </source>
</reference>
<comment type="caution">
    <text evidence="2">The sequence shown here is derived from an EMBL/GenBank/DDBJ whole genome shotgun (WGS) entry which is preliminary data.</text>
</comment>
<name>X1QVB5_9ZZZZ</name>
<dbReference type="Pfam" id="PF03479">
    <property type="entry name" value="PCC"/>
    <property type="match status" value="1"/>
</dbReference>
<sequence>LTFQVLTPNDKVKLGAAYTDPTSLPGPIEILSVQGGIFQTEEGDMVLHLHGTFSDKDGKVYAGHLVPDGNPVLATLEAVIAEITDVRLIRRYDEDTGLKLITPEPL</sequence>
<protein>
    <recommendedName>
        <fullName evidence="1">PPC domain-containing protein</fullName>
    </recommendedName>
</protein>
<dbReference type="PANTHER" id="PTHR34988:SF1">
    <property type="entry name" value="DNA-BINDING PROTEIN"/>
    <property type="match status" value="1"/>
</dbReference>
<dbReference type="SUPFAM" id="SSF117856">
    <property type="entry name" value="AF0104/ALDC/Ptd012-like"/>
    <property type="match status" value="1"/>
</dbReference>
<dbReference type="EMBL" id="BARV01037836">
    <property type="protein sequence ID" value="GAI54845.1"/>
    <property type="molecule type" value="Genomic_DNA"/>
</dbReference>
<feature type="domain" description="PPC" evidence="1">
    <location>
        <begin position="1"/>
        <end position="104"/>
    </location>
</feature>
<dbReference type="PANTHER" id="PTHR34988">
    <property type="entry name" value="PROTEIN, PUTATIVE-RELATED"/>
    <property type="match status" value="1"/>
</dbReference>
<organism evidence="2">
    <name type="scientific">marine sediment metagenome</name>
    <dbReference type="NCBI Taxonomy" id="412755"/>
    <lineage>
        <taxon>unclassified sequences</taxon>
        <taxon>metagenomes</taxon>
        <taxon>ecological metagenomes</taxon>
    </lineage>
</organism>
<evidence type="ECO:0000313" key="2">
    <source>
        <dbReference type="EMBL" id="GAI54845.1"/>
    </source>
</evidence>
<dbReference type="CDD" id="cd11378">
    <property type="entry name" value="DUF296"/>
    <property type="match status" value="1"/>
</dbReference>
<gene>
    <name evidence="2" type="ORF">S06H3_58444</name>
</gene>
<feature type="non-terminal residue" evidence="2">
    <location>
        <position position="1"/>
    </location>
</feature>
<proteinExistence type="predicted"/>
<dbReference type="Gene3D" id="3.30.1330.80">
    <property type="entry name" value="Hypothetical protein, similar to alpha- acetolactate decarboxylase, domain 2"/>
    <property type="match status" value="1"/>
</dbReference>
<dbReference type="PROSITE" id="PS51742">
    <property type="entry name" value="PPC"/>
    <property type="match status" value="1"/>
</dbReference>
<evidence type="ECO:0000259" key="1">
    <source>
        <dbReference type="PROSITE" id="PS51742"/>
    </source>
</evidence>